<name>A0A8H7ABN8_9EURO</name>
<gene>
    <name evidence="1" type="ORF">GJ744_001768</name>
</gene>
<sequence>MVRALGLVVEYYVWTGSRLEEVANPQDARRALLGININGRAWNDGSPLNNVADKGLWSYTAPQVFIQPRRIILYEPAVHLTLGYQLTP</sequence>
<comment type="caution">
    <text evidence="1">The sequence shown here is derived from an EMBL/GenBank/DDBJ whole genome shotgun (WGS) entry which is preliminary data.</text>
</comment>
<keyword evidence="2" id="KW-1185">Reference proteome</keyword>
<accession>A0A8H7ABN8</accession>
<dbReference type="AlphaFoldDB" id="A0A8H7ABN8"/>
<dbReference type="EMBL" id="JAACFV010000128">
    <property type="protein sequence ID" value="KAF7504767.1"/>
    <property type="molecule type" value="Genomic_DNA"/>
</dbReference>
<organism evidence="1 2">
    <name type="scientific">Endocarpon pusillum</name>
    <dbReference type="NCBI Taxonomy" id="364733"/>
    <lineage>
        <taxon>Eukaryota</taxon>
        <taxon>Fungi</taxon>
        <taxon>Dikarya</taxon>
        <taxon>Ascomycota</taxon>
        <taxon>Pezizomycotina</taxon>
        <taxon>Eurotiomycetes</taxon>
        <taxon>Chaetothyriomycetidae</taxon>
        <taxon>Verrucariales</taxon>
        <taxon>Verrucariaceae</taxon>
        <taxon>Endocarpon</taxon>
    </lineage>
</organism>
<evidence type="ECO:0000313" key="2">
    <source>
        <dbReference type="Proteomes" id="UP000606974"/>
    </source>
</evidence>
<protein>
    <submittedName>
        <fullName evidence="1">Uncharacterized protein</fullName>
    </submittedName>
</protein>
<dbReference type="Proteomes" id="UP000606974">
    <property type="component" value="Unassembled WGS sequence"/>
</dbReference>
<evidence type="ECO:0000313" key="1">
    <source>
        <dbReference type="EMBL" id="KAF7504767.1"/>
    </source>
</evidence>
<reference evidence="1" key="1">
    <citation type="submission" date="2020-02" db="EMBL/GenBank/DDBJ databases">
        <authorList>
            <person name="Palmer J.M."/>
        </authorList>
    </citation>
    <scope>NUCLEOTIDE SEQUENCE</scope>
    <source>
        <strain evidence="1">EPUS1.4</strain>
        <tissue evidence="1">Thallus</tissue>
    </source>
</reference>
<proteinExistence type="predicted"/>